<dbReference type="EC" id="2.3.1.-" evidence="2"/>
<dbReference type="Gene3D" id="3.40.630.30">
    <property type="match status" value="1"/>
</dbReference>
<accession>A0ABV9NYY7</accession>
<evidence type="ECO:0000259" key="1">
    <source>
        <dbReference type="PROSITE" id="PS51186"/>
    </source>
</evidence>
<reference evidence="3" key="1">
    <citation type="journal article" date="2019" name="Int. J. Syst. Evol. Microbiol.">
        <title>The Global Catalogue of Microorganisms (GCM) 10K type strain sequencing project: providing services to taxonomists for standard genome sequencing and annotation.</title>
        <authorList>
            <consortium name="The Broad Institute Genomics Platform"/>
            <consortium name="The Broad Institute Genome Sequencing Center for Infectious Disease"/>
            <person name="Wu L."/>
            <person name="Ma J."/>
        </authorList>
    </citation>
    <scope>NUCLEOTIDE SEQUENCE [LARGE SCALE GENOMIC DNA]</scope>
    <source>
        <strain evidence="3">JCM 12165</strain>
    </source>
</reference>
<keyword evidence="2" id="KW-0012">Acyltransferase</keyword>
<dbReference type="SUPFAM" id="SSF55729">
    <property type="entry name" value="Acyl-CoA N-acyltransferases (Nat)"/>
    <property type="match status" value="1"/>
</dbReference>
<dbReference type="CDD" id="cd04301">
    <property type="entry name" value="NAT_SF"/>
    <property type="match status" value="1"/>
</dbReference>
<keyword evidence="3" id="KW-1185">Reference proteome</keyword>
<keyword evidence="2" id="KW-0808">Transferase</keyword>
<organism evidence="2 3">
    <name type="scientific">Bacillus daqingensis</name>
    <dbReference type="NCBI Taxonomy" id="872396"/>
    <lineage>
        <taxon>Bacteria</taxon>
        <taxon>Bacillati</taxon>
        <taxon>Bacillota</taxon>
        <taxon>Bacilli</taxon>
        <taxon>Bacillales</taxon>
        <taxon>Bacillaceae</taxon>
        <taxon>Bacillus</taxon>
    </lineage>
</organism>
<dbReference type="InterPro" id="IPR000182">
    <property type="entry name" value="GNAT_dom"/>
</dbReference>
<dbReference type="Pfam" id="PF13480">
    <property type="entry name" value="Acetyltransf_6"/>
    <property type="match status" value="1"/>
</dbReference>
<dbReference type="EMBL" id="JBHSGK010000020">
    <property type="protein sequence ID" value="MFC4737890.1"/>
    <property type="molecule type" value="Genomic_DNA"/>
</dbReference>
<sequence>MKVQVTEEADEALLARLEPLYQRVFSDVRTLQEKAAAKPALHVTAAWERETLIGFKIGYRTGATTFYSWLGAVDPDRRRAGVGSALMRGQHEALRKQGYISVCMKTMNRWRGMLILALKHEFFITGTEEGEKGLKIVLEKVLTERS</sequence>
<proteinExistence type="predicted"/>
<gene>
    <name evidence="2" type="ORF">ACFO4L_15020</name>
</gene>
<dbReference type="RefSeq" id="WP_377910480.1">
    <property type="nucleotide sequence ID" value="NZ_JBHSGK010000020.1"/>
</dbReference>
<evidence type="ECO:0000313" key="3">
    <source>
        <dbReference type="Proteomes" id="UP001595896"/>
    </source>
</evidence>
<evidence type="ECO:0000313" key="2">
    <source>
        <dbReference type="EMBL" id="MFC4737890.1"/>
    </source>
</evidence>
<dbReference type="InterPro" id="IPR016181">
    <property type="entry name" value="Acyl_CoA_acyltransferase"/>
</dbReference>
<protein>
    <submittedName>
        <fullName evidence="2">GNAT family N-acetyltransferase</fullName>
        <ecNumber evidence="2">2.3.1.-</ecNumber>
    </submittedName>
</protein>
<feature type="domain" description="N-acetyltransferase" evidence="1">
    <location>
        <begin position="4"/>
        <end position="143"/>
    </location>
</feature>
<dbReference type="PROSITE" id="PS51186">
    <property type="entry name" value="GNAT"/>
    <property type="match status" value="1"/>
</dbReference>
<dbReference type="InterPro" id="IPR038740">
    <property type="entry name" value="BioF2-like_GNAT_dom"/>
</dbReference>
<dbReference type="Proteomes" id="UP001595896">
    <property type="component" value="Unassembled WGS sequence"/>
</dbReference>
<name>A0ABV9NYY7_9BACI</name>
<comment type="caution">
    <text evidence="2">The sequence shown here is derived from an EMBL/GenBank/DDBJ whole genome shotgun (WGS) entry which is preliminary data.</text>
</comment>
<dbReference type="GO" id="GO:0016746">
    <property type="term" value="F:acyltransferase activity"/>
    <property type="evidence" value="ECO:0007669"/>
    <property type="project" value="UniProtKB-KW"/>
</dbReference>